<evidence type="ECO:0000313" key="1">
    <source>
        <dbReference type="EMBL" id="CAG8746114.1"/>
    </source>
</evidence>
<comment type="caution">
    <text evidence="1">The sequence shown here is derived from an EMBL/GenBank/DDBJ whole genome shotgun (WGS) entry which is preliminary data.</text>
</comment>
<protein>
    <submittedName>
        <fullName evidence="1">20736_t:CDS:1</fullName>
    </submittedName>
</protein>
<proteinExistence type="predicted"/>
<feature type="non-terminal residue" evidence="1">
    <location>
        <position position="177"/>
    </location>
</feature>
<gene>
    <name evidence="1" type="ORF">RPERSI_LOCUS13675</name>
</gene>
<dbReference type="Proteomes" id="UP000789920">
    <property type="component" value="Unassembled WGS sequence"/>
</dbReference>
<evidence type="ECO:0000313" key="2">
    <source>
        <dbReference type="Proteomes" id="UP000789920"/>
    </source>
</evidence>
<reference evidence="1" key="1">
    <citation type="submission" date="2021-06" db="EMBL/GenBank/DDBJ databases">
        <authorList>
            <person name="Kallberg Y."/>
            <person name="Tangrot J."/>
            <person name="Rosling A."/>
        </authorList>
    </citation>
    <scope>NUCLEOTIDE SEQUENCE</scope>
    <source>
        <strain evidence="1">MA461A</strain>
    </source>
</reference>
<keyword evidence="2" id="KW-1185">Reference proteome</keyword>
<organism evidence="1 2">
    <name type="scientific">Racocetra persica</name>
    <dbReference type="NCBI Taxonomy" id="160502"/>
    <lineage>
        <taxon>Eukaryota</taxon>
        <taxon>Fungi</taxon>
        <taxon>Fungi incertae sedis</taxon>
        <taxon>Mucoromycota</taxon>
        <taxon>Glomeromycotina</taxon>
        <taxon>Glomeromycetes</taxon>
        <taxon>Diversisporales</taxon>
        <taxon>Gigasporaceae</taxon>
        <taxon>Racocetra</taxon>
    </lineage>
</organism>
<sequence length="177" mass="19398">MLDNILDNSGIGATIAHIQGANARAITNVVASFLNVLLGLTGVQIILARNVAKDWMVAGGYSTNVVPVAPNAGGGNSIVLAGVRSGQRLHQIKKHYLTTNKYVKMLEISVLKQGAYETVPSFWAKIQKYGDQLGYIPAQKKTYFLSRVRSDIRDEIYRIDQTKPINDIIDSLAELEL</sequence>
<dbReference type="EMBL" id="CAJVQC010030624">
    <property type="protein sequence ID" value="CAG8746114.1"/>
    <property type="molecule type" value="Genomic_DNA"/>
</dbReference>
<accession>A0ACA9QCP7</accession>
<name>A0ACA9QCP7_9GLOM</name>